<dbReference type="InterPro" id="IPR006439">
    <property type="entry name" value="HAD-SF_hydro_IA"/>
</dbReference>
<dbReference type="SUPFAM" id="SSF56784">
    <property type="entry name" value="HAD-like"/>
    <property type="match status" value="1"/>
</dbReference>
<accession>A0A223P3A0</accession>
<gene>
    <name evidence="1" type="ORF">MuYL_4679</name>
</gene>
<dbReference type="InterPro" id="IPR041492">
    <property type="entry name" value="HAD_2"/>
</dbReference>
<dbReference type="InterPro" id="IPR036412">
    <property type="entry name" value="HAD-like_sf"/>
</dbReference>
<dbReference type="SFLD" id="SFLDS00003">
    <property type="entry name" value="Haloacid_Dehalogenase"/>
    <property type="match status" value="1"/>
</dbReference>
<dbReference type="AlphaFoldDB" id="A0A223P3A0"/>
<dbReference type="RefSeq" id="WP_094572565.1">
    <property type="nucleotide sequence ID" value="NZ_CP022743.1"/>
</dbReference>
<reference evidence="1 2" key="1">
    <citation type="submission" date="2017-08" db="EMBL/GenBank/DDBJ databases">
        <title>Complete genome sequence of Mucilaginibacter sp. strain BJC16-A31.</title>
        <authorList>
            <consortium name="Henan University of Science and Technology"/>
            <person name="You X."/>
        </authorList>
    </citation>
    <scope>NUCLEOTIDE SEQUENCE [LARGE SCALE GENOMIC DNA]</scope>
    <source>
        <strain evidence="1 2">BJC16-A31</strain>
    </source>
</reference>
<organism evidence="1 2">
    <name type="scientific">Mucilaginibacter xinganensis</name>
    <dbReference type="NCBI Taxonomy" id="1234841"/>
    <lineage>
        <taxon>Bacteria</taxon>
        <taxon>Pseudomonadati</taxon>
        <taxon>Bacteroidota</taxon>
        <taxon>Sphingobacteriia</taxon>
        <taxon>Sphingobacteriales</taxon>
        <taxon>Sphingobacteriaceae</taxon>
        <taxon>Mucilaginibacter</taxon>
    </lineage>
</organism>
<proteinExistence type="predicted"/>
<dbReference type="OrthoDB" id="3669651at2"/>
<dbReference type="Pfam" id="PF13419">
    <property type="entry name" value="HAD_2"/>
    <property type="match status" value="1"/>
</dbReference>
<dbReference type="Gene3D" id="3.40.50.1000">
    <property type="entry name" value="HAD superfamily/HAD-like"/>
    <property type="match status" value="1"/>
</dbReference>
<name>A0A223P3A0_9SPHI</name>
<dbReference type="Gene3D" id="1.10.150.400">
    <property type="match status" value="1"/>
</dbReference>
<sequence>MQYYRHYSFDLWLTLIKSNPGFKARRAEIFHRDFNPYHKSLEEVIQVFRQVDLMCNAVNENTGQNIDAEEMYLMVISLINDNRLNLSDIDIAKLYADMELLLFDYLPVIYSPVTIEVLDHLKTKSGGTFGLLSNTGFIKGITLKKVLVELKIDQYFDFQLYSDEAGMSKPNPAFFQLMLQHIAQVNHPKQIDLNDIIHVGDNPVADIAGAQAAGIKTMLINSNGLDITNLKN</sequence>
<dbReference type="PANTHER" id="PTHR46191:SF2">
    <property type="entry name" value="HALOACID DEHALOGENASE-LIKE HYDROLASE DOMAIN-CONTAINING PROTEIN 3"/>
    <property type="match status" value="1"/>
</dbReference>
<dbReference type="KEGG" id="muc:MuYL_4679"/>
<dbReference type="SFLD" id="SFLDG01129">
    <property type="entry name" value="C1.5:_HAD__Beta-PGM__Phosphata"/>
    <property type="match status" value="1"/>
</dbReference>
<evidence type="ECO:0000313" key="2">
    <source>
        <dbReference type="Proteomes" id="UP000215002"/>
    </source>
</evidence>
<dbReference type="PANTHER" id="PTHR46191">
    <property type="match status" value="1"/>
</dbReference>
<protein>
    <submittedName>
        <fullName evidence="1">Dehalogenase</fullName>
    </submittedName>
</protein>
<dbReference type="InterPro" id="IPR023214">
    <property type="entry name" value="HAD_sf"/>
</dbReference>
<dbReference type="NCBIfam" id="TIGR01549">
    <property type="entry name" value="HAD-SF-IA-v1"/>
    <property type="match status" value="1"/>
</dbReference>
<keyword evidence="2" id="KW-1185">Reference proteome</keyword>
<dbReference type="Proteomes" id="UP000215002">
    <property type="component" value="Chromosome"/>
</dbReference>
<dbReference type="EMBL" id="CP022743">
    <property type="protein sequence ID" value="ASU36562.1"/>
    <property type="molecule type" value="Genomic_DNA"/>
</dbReference>
<dbReference type="InterPro" id="IPR051828">
    <property type="entry name" value="HAD-like_hydrolase_domain"/>
</dbReference>
<evidence type="ECO:0000313" key="1">
    <source>
        <dbReference type="EMBL" id="ASU36562.1"/>
    </source>
</evidence>